<dbReference type="Pfam" id="PF06153">
    <property type="entry name" value="CdAMP_rec"/>
    <property type="match status" value="1"/>
</dbReference>
<dbReference type="Proteomes" id="UP000243650">
    <property type="component" value="Unassembled WGS sequence"/>
</dbReference>
<evidence type="ECO:0000313" key="1">
    <source>
        <dbReference type="EMBL" id="PRO65495.1"/>
    </source>
</evidence>
<proteinExistence type="predicted"/>
<dbReference type="AlphaFoldDB" id="A0A2P6MGT0"/>
<reference evidence="1 2" key="1">
    <citation type="submission" date="2018-03" db="EMBL/GenBank/DDBJ databases">
        <title>Bacillus urumqiensis sp. nov., a moderately haloalkaliphilic bacterium isolated from a salt lake.</title>
        <authorList>
            <person name="Zhao B."/>
            <person name="Liao Z."/>
        </authorList>
    </citation>
    <scope>NUCLEOTIDE SEQUENCE [LARGE SCALE GENOMIC DNA]</scope>
    <source>
        <strain evidence="1 2">BZ-SZ-XJ18</strain>
    </source>
</reference>
<dbReference type="RefSeq" id="WP_105959334.1">
    <property type="nucleotide sequence ID" value="NZ_PVNS01000008.1"/>
</dbReference>
<name>A0A2P6MGT0_ALKUR</name>
<organism evidence="1 2">
    <name type="scientific">Alkalicoccus urumqiensis</name>
    <name type="common">Bacillus urumqiensis</name>
    <dbReference type="NCBI Taxonomy" id="1548213"/>
    <lineage>
        <taxon>Bacteria</taxon>
        <taxon>Bacillati</taxon>
        <taxon>Bacillota</taxon>
        <taxon>Bacilli</taxon>
        <taxon>Bacillales</taxon>
        <taxon>Bacillaceae</taxon>
        <taxon>Alkalicoccus</taxon>
    </lineage>
</organism>
<dbReference type="Gene3D" id="3.30.70.120">
    <property type="match status" value="1"/>
</dbReference>
<sequence>MKLMVCIVQPPYRDAVEDGLNEAGYRMTELSSSGSFFRKGSTTFLIGIEEADAPDVFKKLQTICLEMEDEKGKPKDLPHRYISFLLPAENAAPLLASQRVSD</sequence>
<dbReference type="InterPro" id="IPR010375">
    <property type="entry name" value="CdAMP_rec"/>
</dbReference>
<dbReference type="InterPro" id="IPR015867">
    <property type="entry name" value="N-reg_PII/ATP_PRibTrfase_C"/>
</dbReference>
<gene>
    <name evidence="1" type="ORF">C6I21_10100</name>
</gene>
<dbReference type="OrthoDB" id="9794275at2"/>
<evidence type="ECO:0000313" key="2">
    <source>
        <dbReference type="Proteomes" id="UP000243650"/>
    </source>
</evidence>
<comment type="caution">
    <text evidence="1">The sequence shown here is derived from an EMBL/GenBank/DDBJ whole genome shotgun (WGS) entry which is preliminary data.</text>
</comment>
<keyword evidence="2" id="KW-1185">Reference proteome</keyword>
<dbReference type="PANTHER" id="PTHR38456:SF1">
    <property type="entry name" value="CYCLIC DI-AMP RECEPTOR A"/>
    <property type="match status" value="1"/>
</dbReference>
<protein>
    <submittedName>
        <fullName evidence="1">Transcriptional regulator</fullName>
    </submittedName>
</protein>
<accession>A0A2P6MGT0</accession>
<dbReference type="SUPFAM" id="SSF54913">
    <property type="entry name" value="GlnB-like"/>
    <property type="match status" value="1"/>
</dbReference>
<dbReference type="InterPro" id="IPR011322">
    <property type="entry name" value="N-reg_PII-like_a/b"/>
</dbReference>
<dbReference type="PANTHER" id="PTHR38456">
    <property type="entry name" value="CYCLIC DI-AMP RECEPTOR A"/>
    <property type="match status" value="1"/>
</dbReference>
<dbReference type="EMBL" id="PVNS01000008">
    <property type="protein sequence ID" value="PRO65495.1"/>
    <property type="molecule type" value="Genomic_DNA"/>
</dbReference>